<dbReference type="PANTHER" id="PTHR13022:SF0">
    <property type="entry name" value="EUKARYOTIC TRANSLATION INITIATION FACTOR 3 SUBUNIT K"/>
    <property type="match status" value="1"/>
</dbReference>
<dbReference type="GO" id="GO:0005852">
    <property type="term" value="C:eukaryotic translation initiation factor 3 complex"/>
    <property type="evidence" value="ECO:0007669"/>
    <property type="project" value="UniProtKB-UniRule"/>
</dbReference>
<dbReference type="InterPro" id="IPR016020">
    <property type="entry name" value="Transl_init_fac_sub12_N_euk"/>
</dbReference>
<dbReference type="GO" id="GO:0003723">
    <property type="term" value="F:RNA binding"/>
    <property type="evidence" value="ECO:0007669"/>
    <property type="project" value="UniProtKB-UniRule"/>
</dbReference>
<dbReference type="Proteomes" id="UP000002748">
    <property type="component" value="Unassembled WGS sequence"/>
</dbReference>
<accession>J5QTV8</accession>
<dbReference type="VEuPathDB" id="FungiDB:A1Q1_01862"/>
<protein>
    <recommendedName>
        <fullName evidence="4">Eukaryotic translation initiation factor 3 subunit K</fullName>
        <shortName evidence="4">eIF3k</shortName>
    </recommendedName>
    <alternativeName>
        <fullName evidence="4">eIF-3 p25</fullName>
    </alternativeName>
</protein>
<reference evidence="6 7" key="1">
    <citation type="journal article" date="2012" name="Eukaryot. Cell">
        <title>Draft genome sequence of CBS 2479, the standard type strain of Trichosporon asahii.</title>
        <authorList>
            <person name="Yang R.Y."/>
            <person name="Li H.T."/>
            <person name="Zhu H."/>
            <person name="Zhou G.P."/>
            <person name="Wang M."/>
            <person name="Wang L."/>
        </authorList>
    </citation>
    <scope>NUCLEOTIDE SEQUENCE [LARGE SCALE GENOMIC DNA]</scope>
    <source>
        <strain evidence="7">ATCC 90039 / CBS 2479 / JCM 2466 / KCTC 7840 / NCYC 2677 / UAMH 7654</strain>
    </source>
</reference>
<keyword evidence="1 4" id="KW-0963">Cytoplasm</keyword>
<dbReference type="OrthoDB" id="337745at2759"/>
<dbReference type="InterPro" id="IPR036390">
    <property type="entry name" value="WH_DNA-bd_sf"/>
</dbReference>
<comment type="subunit">
    <text evidence="4">Component of the eukaryotic translation initiation factor 3 (eIF-3) complex.</text>
</comment>
<dbReference type="RefSeq" id="XP_014180345.1">
    <property type="nucleotide sequence ID" value="XM_014324870.1"/>
</dbReference>
<name>J5QTV8_TRIAS</name>
<dbReference type="InterPro" id="IPR000717">
    <property type="entry name" value="PCI_dom"/>
</dbReference>
<dbReference type="HOGENOM" id="CLU_076723_0_0_1"/>
<dbReference type="KEGG" id="tasa:A1Q1_01862"/>
<evidence type="ECO:0000259" key="5">
    <source>
        <dbReference type="PROSITE" id="PS50250"/>
    </source>
</evidence>
<dbReference type="PANTHER" id="PTHR13022">
    <property type="entry name" value="EUKARYOTIC TRANSLATION INITIATION FACTOR 3 SUBUNIT 11"/>
    <property type="match status" value="1"/>
</dbReference>
<comment type="subcellular location">
    <subcellularLocation>
        <location evidence="4">Cytoplasm</location>
    </subcellularLocation>
</comment>
<dbReference type="GeneID" id="25985376"/>
<sequence>MATSSTPVPVQDLKEWHTPASRTEVIHELIHGVDRYNPSNLGFMEDYLTQQVQNGEYDLLANLAILKLYQFNPQLSNPDVILNILIKSLSSTVHGPDFNLCLSLLREPSAILSDIDSEDETFLQTMPFLQQLHDLVRTCQFTKFWTLFNSSSDAARILRENPSYFPAHKGLEEKFRYEFASSIAASFRNVKVAQLQRWLNLKDAEVKQWAESHGWTINGDIAAIPGNGDNDVKAGVVKEKVELNQLTKLISAAAF</sequence>
<evidence type="ECO:0000313" key="7">
    <source>
        <dbReference type="Proteomes" id="UP000002748"/>
    </source>
</evidence>
<evidence type="ECO:0000313" key="6">
    <source>
        <dbReference type="EMBL" id="EJT49068.1"/>
    </source>
</evidence>
<dbReference type="Pfam" id="PF10075">
    <property type="entry name" value="CSN8_PSD8_EIF3K"/>
    <property type="match status" value="1"/>
</dbReference>
<organism evidence="6 7">
    <name type="scientific">Trichosporon asahii var. asahii (strain ATCC 90039 / CBS 2479 / JCM 2466 / KCTC 7840 / NBRC 103889/ NCYC 2677 / UAMH 7654)</name>
    <name type="common">Yeast</name>
    <dbReference type="NCBI Taxonomy" id="1186058"/>
    <lineage>
        <taxon>Eukaryota</taxon>
        <taxon>Fungi</taxon>
        <taxon>Dikarya</taxon>
        <taxon>Basidiomycota</taxon>
        <taxon>Agaricomycotina</taxon>
        <taxon>Tremellomycetes</taxon>
        <taxon>Trichosporonales</taxon>
        <taxon>Trichosporonaceae</taxon>
        <taxon>Trichosporon</taxon>
    </lineage>
</organism>
<dbReference type="Gene3D" id="1.25.40.250">
    <property type="entry name" value="ARM repeat, domain 1"/>
    <property type="match status" value="1"/>
</dbReference>
<dbReference type="GO" id="GO:0016282">
    <property type="term" value="C:eukaryotic 43S preinitiation complex"/>
    <property type="evidence" value="ECO:0007669"/>
    <property type="project" value="UniProtKB-UniRule"/>
</dbReference>
<dbReference type="InterPro" id="IPR036388">
    <property type="entry name" value="WH-like_DNA-bd_sf"/>
</dbReference>
<evidence type="ECO:0000256" key="3">
    <source>
        <dbReference type="ARBA" id="ARBA00022917"/>
    </source>
</evidence>
<dbReference type="GO" id="GO:0006446">
    <property type="term" value="P:regulation of translational initiation"/>
    <property type="evidence" value="ECO:0007669"/>
    <property type="project" value="InterPro"/>
</dbReference>
<evidence type="ECO:0000256" key="4">
    <source>
        <dbReference type="HAMAP-Rule" id="MF_03010"/>
    </source>
</evidence>
<dbReference type="InterPro" id="IPR033464">
    <property type="entry name" value="CSN8_PSD8_EIF3K"/>
</dbReference>
<keyword evidence="3 4" id="KW-0648">Protein biosynthesis</keyword>
<comment type="caution">
    <text evidence="6">The sequence shown here is derived from an EMBL/GenBank/DDBJ whole genome shotgun (WGS) entry which is preliminary data.</text>
</comment>
<evidence type="ECO:0000256" key="1">
    <source>
        <dbReference type="ARBA" id="ARBA00022490"/>
    </source>
</evidence>
<dbReference type="FunFam" id="1.25.40.250:FF:000001">
    <property type="entry name" value="Eukaryotic translation initiation factor 3 subunit K"/>
    <property type="match status" value="1"/>
</dbReference>
<dbReference type="SUPFAM" id="SSF48371">
    <property type="entry name" value="ARM repeat"/>
    <property type="match status" value="1"/>
</dbReference>
<dbReference type="HAMAP" id="MF_03010">
    <property type="entry name" value="eIF3k"/>
    <property type="match status" value="1"/>
</dbReference>
<dbReference type="InterPro" id="IPR009374">
    <property type="entry name" value="eIF3k"/>
</dbReference>
<dbReference type="AlphaFoldDB" id="J5QTV8"/>
<proteinExistence type="inferred from homology"/>
<dbReference type="Gene3D" id="1.10.10.10">
    <property type="entry name" value="Winged helix-like DNA-binding domain superfamily/Winged helix DNA-binding domain"/>
    <property type="match status" value="1"/>
</dbReference>
<dbReference type="GO" id="GO:0043022">
    <property type="term" value="F:ribosome binding"/>
    <property type="evidence" value="ECO:0007669"/>
    <property type="project" value="InterPro"/>
</dbReference>
<dbReference type="EMBL" id="ALBS01000179">
    <property type="protein sequence ID" value="EJT49068.1"/>
    <property type="molecule type" value="Genomic_DNA"/>
</dbReference>
<keyword evidence="2 4" id="KW-0396">Initiation factor</keyword>
<dbReference type="PROSITE" id="PS50250">
    <property type="entry name" value="PCI"/>
    <property type="match status" value="1"/>
</dbReference>
<dbReference type="SUPFAM" id="SSF46785">
    <property type="entry name" value="Winged helix' DNA-binding domain"/>
    <property type="match status" value="1"/>
</dbReference>
<dbReference type="InterPro" id="IPR016024">
    <property type="entry name" value="ARM-type_fold"/>
</dbReference>
<comment type="similarity">
    <text evidence="4">Belongs to the eIF-3 subunit K family.</text>
</comment>
<gene>
    <name evidence="6" type="ORF">A1Q1_01862</name>
</gene>
<feature type="domain" description="PCI" evidence="5">
    <location>
        <begin position="57"/>
        <end position="240"/>
    </location>
</feature>
<evidence type="ECO:0000256" key="2">
    <source>
        <dbReference type="ARBA" id="ARBA00022540"/>
    </source>
</evidence>
<comment type="function">
    <text evidence="4">Component of the eukaryotic translation initiation factor 3 (eIF-3) complex, which is involved in protein synthesis of a specialized repertoire of mRNAs and, together with other initiation factors, stimulates binding of mRNA and methionyl-tRNAi to the 40S ribosome. The eIF-3 complex specifically targets and initiates translation of a subset of mRNAs involved in cell proliferation.</text>
</comment>
<dbReference type="GO" id="GO:0001732">
    <property type="term" value="P:formation of cytoplasmic translation initiation complex"/>
    <property type="evidence" value="ECO:0007669"/>
    <property type="project" value="UniProtKB-UniRule"/>
</dbReference>
<dbReference type="GO" id="GO:0033290">
    <property type="term" value="C:eukaryotic 48S preinitiation complex"/>
    <property type="evidence" value="ECO:0007669"/>
    <property type="project" value="UniProtKB-UniRule"/>
</dbReference>
<dbReference type="GO" id="GO:0003743">
    <property type="term" value="F:translation initiation factor activity"/>
    <property type="evidence" value="ECO:0007669"/>
    <property type="project" value="UniProtKB-UniRule"/>
</dbReference>